<dbReference type="SUPFAM" id="SSF51161">
    <property type="entry name" value="Trimeric LpxA-like enzymes"/>
    <property type="match status" value="1"/>
</dbReference>
<name>A0A8S5M107_9CAUD</name>
<dbReference type="InterPro" id="IPR011004">
    <property type="entry name" value="Trimer_LpxA-like_sf"/>
</dbReference>
<keyword evidence="1" id="KW-0808">Transferase</keyword>
<sequence length="154" mass="17303">MKKYEFTGETKTINLFFRTATLHRIRAVTEFGFVKVGDLGGWIEKEENLSHVGNAWVCDDAEVYDDAKVYGNAKVCGNAEVFSARHVLVIGAIGSRDDFTTFYRDKDNEITVKCGCFLGKIDKFLENVTQTHSDSKYASVYRAAVEVAKLQIDL</sequence>
<organism evidence="1">
    <name type="scientific">Siphoviridae sp. ctLAw30</name>
    <dbReference type="NCBI Taxonomy" id="2826249"/>
    <lineage>
        <taxon>Viruses</taxon>
        <taxon>Duplodnaviria</taxon>
        <taxon>Heunggongvirae</taxon>
        <taxon>Uroviricota</taxon>
        <taxon>Caudoviricetes</taxon>
    </lineage>
</organism>
<dbReference type="EMBL" id="BK014792">
    <property type="protein sequence ID" value="DAD75916.1"/>
    <property type="molecule type" value="Genomic_DNA"/>
</dbReference>
<accession>A0A8S5M107</accession>
<reference evidence="1" key="1">
    <citation type="journal article" date="2021" name="Proc. Natl. Acad. Sci. U.S.A.">
        <title>A Catalog of Tens of Thousands of Viruses from Human Metagenomes Reveals Hidden Associations with Chronic Diseases.</title>
        <authorList>
            <person name="Tisza M.J."/>
            <person name="Buck C.B."/>
        </authorList>
    </citation>
    <scope>NUCLEOTIDE SEQUENCE</scope>
    <source>
        <strain evidence="1">CtLAw30</strain>
    </source>
</reference>
<evidence type="ECO:0000313" key="1">
    <source>
        <dbReference type="EMBL" id="DAD75916.1"/>
    </source>
</evidence>
<dbReference type="GO" id="GO:0016740">
    <property type="term" value="F:transferase activity"/>
    <property type="evidence" value="ECO:0007669"/>
    <property type="project" value="UniProtKB-KW"/>
</dbReference>
<proteinExistence type="predicted"/>
<protein>
    <submittedName>
        <fullName evidence="1">Transferase, nesg, ydcK, Structural Genomics.38A</fullName>
    </submittedName>
</protein>